<dbReference type="Proteomes" id="UP000241771">
    <property type="component" value="Unassembled WGS sequence"/>
</dbReference>
<dbReference type="EMBL" id="PYMA01000003">
    <property type="protein sequence ID" value="PSW20617.1"/>
    <property type="molecule type" value="Genomic_DNA"/>
</dbReference>
<gene>
    <name evidence="2" type="ORF">C9I98_07130</name>
</gene>
<dbReference type="RefSeq" id="WP_051901811.1">
    <property type="nucleotide sequence ID" value="NZ_JGVO01000037.1"/>
</dbReference>
<dbReference type="Pfam" id="PF07383">
    <property type="entry name" value="DUF1496"/>
    <property type="match status" value="1"/>
</dbReference>
<feature type="chain" id="PRO_5015488187" evidence="1">
    <location>
        <begin position="27"/>
        <end position="90"/>
    </location>
</feature>
<accession>A0A2T3NWD9</accession>
<protein>
    <submittedName>
        <fullName evidence="2">DUF1496 domain-containing protein</fullName>
    </submittedName>
</protein>
<keyword evidence="3" id="KW-1185">Reference proteome</keyword>
<proteinExistence type="predicted"/>
<dbReference type="OrthoDB" id="6400575at2"/>
<dbReference type="AlphaFoldDB" id="A0A2T3NWD9"/>
<comment type="caution">
    <text evidence="2">The sequence shown here is derived from an EMBL/GenBank/DDBJ whole genome shotgun (WGS) entry which is preliminary data.</text>
</comment>
<feature type="signal peptide" evidence="1">
    <location>
        <begin position="1"/>
        <end position="26"/>
    </location>
</feature>
<evidence type="ECO:0000313" key="2">
    <source>
        <dbReference type="EMBL" id="PSW20617.1"/>
    </source>
</evidence>
<reference evidence="2 3" key="1">
    <citation type="submission" date="2018-01" db="EMBL/GenBank/DDBJ databases">
        <title>Whole genome sequencing of Histamine producing bacteria.</title>
        <authorList>
            <person name="Butler K."/>
        </authorList>
    </citation>
    <scope>NUCLEOTIDE SEQUENCE [LARGE SCALE GENOMIC DNA]</scope>
    <source>
        <strain evidence="2 3">DSM 100436</strain>
    </source>
</reference>
<name>A0A2T3NWD9_9GAMM</name>
<evidence type="ECO:0000256" key="1">
    <source>
        <dbReference type="SAM" id="SignalP"/>
    </source>
</evidence>
<keyword evidence="1" id="KW-0732">Signal</keyword>
<organism evidence="2 3">
    <name type="scientific">Photobacterium sanctipauli</name>
    <dbReference type="NCBI Taxonomy" id="1342794"/>
    <lineage>
        <taxon>Bacteria</taxon>
        <taxon>Pseudomonadati</taxon>
        <taxon>Pseudomonadota</taxon>
        <taxon>Gammaproteobacteria</taxon>
        <taxon>Vibrionales</taxon>
        <taxon>Vibrionaceae</taxon>
        <taxon>Photobacterium</taxon>
    </lineage>
</organism>
<evidence type="ECO:0000313" key="3">
    <source>
        <dbReference type="Proteomes" id="UP000241771"/>
    </source>
</evidence>
<sequence>MVKFNTKQWGFICLAVLASASTPLVAKEYSVSSKPKVVVGGQLADQRVCYFDDKKYSLGAVIAVEGVLLECQPEKDFESNGRLSWHRVKA</sequence>
<dbReference type="InterPro" id="IPR009971">
    <property type="entry name" value="DUF1496"/>
</dbReference>